<feature type="transmembrane region" description="Helical" evidence="5">
    <location>
        <begin position="168"/>
        <end position="190"/>
    </location>
</feature>
<protein>
    <submittedName>
        <fullName evidence="7">MFS transporter</fullName>
    </submittedName>
</protein>
<dbReference type="EMBL" id="WRXN01000001">
    <property type="protein sequence ID" value="MVT07299.1"/>
    <property type="molecule type" value="Genomic_DNA"/>
</dbReference>
<feature type="transmembrane region" description="Helical" evidence="5">
    <location>
        <begin position="81"/>
        <end position="97"/>
    </location>
</feature>
<dbReference type="SUPFAM" id="SSF103473">
    <property type="entry name" value="MFS general substrate transporter"/>
    <property type="match status" value="1"/>
</dbReference>
<dbReference type="CDD" id="cd17393">
    <property type="entry name" value="MFS_MosC_like"/>
    <property type="match status" value="1"/>
</dbReference>
<dbReference type="InterPro" id="IPR051788">
    <property type="entry name" value="MFS_Transporter"/>
</dbReference>
<comment type="caution">
    <text evidence="7">The sequence shown here is derived from an EMBL/GenBank/DDBJ whole genome shotgun (WGS) entry which is preliminary data.</text>
</comment>
<dbReference type="InterPro" id="IPR011701">
    <property type="entry name" value="MFS"/>
</dbReference>
<proteinExistence type="predicted"/>
<dbReference type="PROSITE" id="PS50850">
    <property type="entry name" value="MFS"/>
    <property type="match status" value="1"/>
</dbReference>
<dbReference type="PANTHER" id="PTHR23514">
    <property type="entry name" value="BYPASS OF STOP CODON PROTEIN 6"/>
    <property type="match status" value="1"/>
</dbReference>
<keyword evidence="3 5" id="KW-1133">Transmembrane helix</keyword>
<dbReference type="GO" id="GO:0022857">
    <property type="term" value="F:transmembrane transporter activity"/>
    <property type="evidence" value="ECO:0007669"/>
    <property type="project" value="InterPro"/>
</dbReference>
<evidence type="ECO:0000256" key="4">
    <source>
        <dbReference type="ARBA" id="ARBA00023136"/>
    </source>
</evidence>
<reference evidence="7 8" key="1">
    <citation type="submission" date="2019-12" db="EMBL/GenBank/DDBJ databases">
        <title>Chitinophaga sp. strain ysch24 (GDMCC 1.1355), whole genome shotgun sequence.</title>
        <authorList>
            <person name="Zhang X."/>
        </authorList>
    </citation>
    <scope>NUCLEOTIDE SEQUENCE [LARGE SCALE GENOMIC DNA]</scope>
    <source>
        <strain evidence="8">ysch24</strain>
    </source>
</reference>
<feature type="transmembrane region" description="Helical" evidence="5">
    <location>
        <begin position="211"/>
        <end position="230"/>
    </location>
</feature>
<dbReference type="InterPro" id="IPR020846">
    <property type="entry name" value="MFS_dom"/>
</dbReference>
<dbReference type="Proteomes" id="UP000461730">
    <property type="component" value="Unassembled WGS sequence"/>
</dbReference>
<feature type="transmembrane region" description="Helical" evidence="5">
    <location>
        <begin position="103"/>
        <end position="123"/>
    </location>
</feature>
<evidence type="ECO:0000313" key="8">
    <source>
        <dbReference type="Proteomes" id="UP000461730"/>
    </source>
</evidence>
<keyword evidence="2 5" id="KW-0812">Transmembrane</keyword>
<sequence>MLQELSIGHSHKRTIRIAVSALFFLTGFCFASWASRVSAIQQKLHLSEGLLGFVLIAPPIGSMISMFVAGRLVNKYGSRQVLMVAGLLYGGILPTLGLVDSLWQLFSCLILFGFCGNVANIAVNTQAVQVEAMYGRPIMASFHGLWSTAGLTGGFIGSRMAANGIVPYQHFLCIMVIMIIIVGISIRYVIPQDMSAGEKHEDQPLFVFPKGILLMLGIIAFCSMICEGTMFEWSSVYFRKVIGVNEAQAVQSLTAFMSTMALFRFLSDKLTIRLGATRMLQLSGLLTAGGLLIAVLMPYYNIAIIGFLLVGAGVSAVVPLVYSAAGRSKVLSPGMALASVSTIGYLGFLAGPPLIGFIAEATSLRISFFVIALMGTCIAIMSNKVKE</sequence>
<feature type="transmembrane region" description="Helical" evidence="5">
    <location>
        <begin position="302"/>
        <end position="322"/>
    </location>
</feature>
<dbReference type="InterPro" id="IPR036259">
    <property type="entry name" value="MFS_trans_sf"/>
</dbReference>
<dbReference type="Pfam" id="PF07690">
    <property type="entry name" value="MFS_1"/>
    <property type="match status" value="1"/>
</dbReference>
<evidence type="ECO:0000256" key="1">
    <source>
        <dbReference type="ARBA" id="ARBA00004141"/>
    </source>
</evidence>
<dbReference type="PANTHER" id="PTHR23514:SF13">
    <property type="entry name" value="INNER MEMBRANE PROTEIN YBJJ"/>
    <property type="match status" value="1"/>
</dbReference>
<feature type="transmembrane region" description="Helical" evidence="5">
    <location>
        <begin position="144"/>
        <end position="162"/>
    </location>
</feature>
<name>A0A7K1TYV9_9BACT</name>
<keyword evidence="4 5" id="KW-0472">Membrane</keyword>
<feature type="transmembrane region" description="Helical" evidence="5">
    <location>
        <begin position="364"/>
        <end position="382"/>
    </location>
</feature>
<gene>
    <name evidence="7" type="ORF">GO493_03430</name>
</gene>
<dbReference type="Gene3D" id="1.20.1250.20">
    <property type="entry name" value="MFS general substrate transporter like domains"/>
    <property type="match status" value="2"/>
</dbReference>
<feature type="transmembrane region" description="Helical" evidence="5">
    <location>
        <begin position="49"/>
        <end position="69"/>
    </location>
</feature>
<evidence type="ECO:0000256" key="3">
    <source>
        <dbReference type="ARBA" id="ARBA00022989"/>
    </source>
</evidence>
<evidence type="ECO:0000256" key="5">
    <source>
        <dbReference type="SAM" id="Phobius"/>
    </source>
</evidence>
<comment type="subcellular location">
    <subcellularLocation>
        <location evidence="1">Membrane</location>
        <topology evidence="1">Multi-pass membrane protein</topology>
    </subcellularLocation>
</comment>
<organism evidence="7 8">
    <name type="scientific">Chitinophaga tropicalis</name>
    <dbReference type="NCBI Taxonomy" id="2683588"/>
    <lineage>
        <taxon>Bacteria</taxon>
        <taxon>Pseudomonadati</taxon>
        <taxon>Bacteroidota</taxon>
        <taxon>Chitinophagia</taxon>
        <taxon>Chitinophagales</taxon>
        <taxon>Chitinophagaceae</taxon>
        <taxon>Chitinophaga</taxon>
    </lineage>
</organism>
<evidence type="ECO:0000259" key="6">
    <source>
        <dbReference type="PROSITE" id="PS50850"/>
    </source>
</evidence>
<keyword evidence="8" id="KW-1185">Reference proteome</keyword>
<accession>A0A7K1TYV9</accession>
<evidence type="ECO:0000256" key="2">
    <source>
        <dbReference type="ARBA" id="ARBA00022692"/>
    </source>
</evidence>
<dbReference type="RefSeq" id="WP_157304702.1">
    <property type="nucleotide sequence ID" value="NZ_WRXN01000001.1"/>
</dbReference>
<dbReference type="GO" id="GO:0016020">
    <property type="term" value="C:membrane"/>
    <property type="evidence" value="ECO:0007669"/>
    <property type="project" value="UniProtKB-SubCell"/>
</dbReference>
<feature type="transmembrane region" description="Helical" evidence="5">
    <location>
        <begin position="334"/>
        <end position="358"/>
    </location>
</feature>
<feature type="transmembrane region" description="Helical" evidence="5">
    <location>
        <begin position="250"/>
        <end position="267"/>
    </location>
</feature>
<evidence type="ECO:0000313" key="7">
    <source>
        <dbReference type="EMBL" id="MVT07299.1"/>
    </source>
</evidence>
<feature type="transmembrane region" description="Helical" evidence="5">
    <location>
        <begin position="279"/>
        <end position="296"/>
    </location>
</feature>
<dbReference type="AlphaFoldDB" id="A0A7K1TYV9"/>
<feature type="domain" description="Major facilitator superfamily (MFS) profile" evidence="6">
    <location>
        <begin position="15"/>
        <end position="387"/>
    </location>
</feature>